<dbReference type="InterPro" id="IPR035386">
    <property type="entry name" value="Arm-DNA-bind_5"/>
</dbReference>
<evidence type="ECO:0000259" key="2">
    <source>
        <dbReference type="Pfam" id="PF17293"/>
    </source>
</evidence>
<evidence type="ECO:0000313" key="3">
    <source>
        <dbReference type="EMBL" id="MBV7269449.1"/>
    </source>
</evidence>
<dbReference type="Pfam" id="PF13102">
    <property type="entry name" value="Phage_int_SAM_5"/>
    <property type="match status" value="1"/>
</dbReference>
<dbReference type="Proteomes" id="UP001138894">
    <property type="component" value="Unassembled WGS sequence"/>
</dbReference>
<feature type="domain" description="Phage integrase SAM-like" evidence="1">
    <location>
        <begin position="132"/>
        <end position="219"/>
    </location>
</feature>
<comment type="caution">
    <text evidence="3">The sequence shown here is derived from an EMBL/GenBank/DDBJ whole genome shotgun (WGS) entry which is preliminary data.</text>
</comment>
<protein>
    <submittedName>
        <fullName evidence="3">Phage integrase SAM-like domain-containing protein</fullName>
    </submittedName>
</protein>
<proteinExistence type="predicted"/>
<dbReference type="RefSeq" id="WP_218546174.1">
    <property type="nucleotide sequence ID" value="NZ_JAGSPD010000007.1"/>
</dbReference>
<feature type="non-terminal residue" evidence="3">
    <location>
        <position position="288"/>
    </location>
</feature>
<dbReference type="EMBL" id="JAGSPD010000007">
    <property type="protein sequence ID" value="MBV7269449.1"/>
    <property type="molecule type" value="Genomic_DNA"/>
</dbReference>
<accession>A0A9X1F8T4</accession>
<dbReference type="AlphaFoldDB" id="A0A9X1F8T4"/>
<dbReference type="Pfam" id="PF17293">
    <property type="entry name" value="Arm-DNA-bind_5"/>
    <property type="match status" value="1"/>
</dbReference>
<evidence type="ECO:0000259" key="1">
    <source>
        <dbReference type="Pfam" id="PF13102"/>
    </source>
</evidence>
<organism evidence="3 4">
    <name type="scientific">Winogradskyella luteola</name>
    <dbReference type="NCBI Taxonomy" id="2828330"/>
    <lineage>
        <taxon>Bacteria</taxon>
        <taxon>Pseudomonadati</taxon>
        <taxon>Bacteroidota</taxon>
        <taxon>Flavobacteriia</taxon>
        <taxon>Flavobacteriales</taxon>
        <taxon>Flavobacteriaceae</taxon>
        <taxon>Winogradskyella</taxon>
    </lineage>
</organism>
<feature type="domain" description="Arm DNA-binding" evidence="2">
    <location>
        <begin position="13"/>
        <end position="92"/>
    </location>
</feature>
<sequence length="288" mass="34075">MATTLKFYIKAPKKLEQGKRYPFYLRVLHNRKKAEGKTSLTPIIGSEIDNWIETNQRFNSKDKKYLSYNLFLNEVENEFHHYLRDHKTQMATKTPHEIVNHLLNRVKMDETITILQAVNHFYEYDILPDVDKAPGTKNNYKRSVTHFSNFLKHTKLDRLHVTEFKRQHASKFIAYLKKPNKKYNKIALNGQSVHSVIKNIKPFFTKLFLEEEITRNPFLGIKTTFKRTEKPRLTNDNFKSIIELGLSNNAKLDVYRDLFVFLCYTGLSYCDSTDLRYSDIKNGYFSIQ</sequence>
<keyword evidence="4" id="KW-1185">Reference proteome</keyword>
<evidence type="ECO:0000313" key="4">
    <source>
        <dbReference type="Proteomes" id="UP001138894"/>
    </source>
</evidence>
<gene>
    <name evidence="3" type="ORF">KCG49_09645</name>
</gene>
<reference evidence="3" key="1">
    <citation type="submission" date="2021-04" db="EMBL/GenBank/DDBJ databases">
        <authorList>
            <person name="Pira H."/>
            <person name="Risdian C."/>
            <person name="Wink J."/>
        </authorList>
    </citation>
    <scope>NUCLEOTIDE SEQUENCE</scope>
    <source>
        <strain evidence="3">WHY3</strain>
    </source>
</reference>
<dbReference type="InterPro" id="IPR025269">
    <property type="entry name" value="SAM-like_dom"/>
</dbReference>
<name>A0A9X1F8T4_9FLAO</name>